<evidence type="ECO:0000256" key="2">
    <source>
        <dbReference type="ARBA" id="ARBA00005695"/>
    </source>
</evidence>
<dbReference type="InterPro" id="IPR023765">
    <property type="entry name" value="SBP_5_CS"/>
</dbReference>
<dbReference type="PIRSF" id="PIRSF002741">
    <property type="entry name" value="MppA"/>
    <property type="match status" value="1"/>
</dbReference>
<protein>
    <submittedName>
        <fullName evidence="7">ABC transporter substrate-binding protein</fullName>
    </submittedName>
</protein>
<dbReference type="EMBL" id="JAPTMY010000021">
    <property type="protein sequence ID" value="MCZ0858381.1"/>
    <property type="molecule type" value="Genomic_DNA"/>
</dbReference>
<feature type="chain" id="PRO_5046940723" evidence="5">
    <location>
        <begin position="32"/>
        <end position="532"/>
    </location>
</feature>
<reference evidence="7" key="1">
    <citation type="submission" date="2022-10" db="EMBL/GenBank/DDBJ databases">
        <title>Genome sequence of Actinomyces israelii ATCC 10048.</title>
        <authorList>
            <person name="Watt R.M."/>
            <person name="Tong W.M."/>
        </authorList>
    </citation>
    <scope>NUCLEOTIDE SEQUENCE</scope>
    <source>
        <strain evidence="7">ATCC 10048</strain>
    </source>
</reference>
<organism evidence="7 8">
    <name type="scientific">Actinomyces israelii</name>
    <dbReference type="NCBI Taxonomy" id="1659"/>
    <lineage>
        <taxon>Bacteria</taxon>
        <taxon>Bacillati</taxon>
        <taxon>Actinomycetota</taxon>
        <taxon>Actinomycetes</taxon>
        <taxon>Actinomycetales</taxon>
        <taxon>Actinomycetaceae</taxon>
        <taxon>Actinomyces</taxon>
    </lineage>
</organism>
<dbReference type="RefSeq" id="WP_268917780.1">
    <property type="nucleotide sequence ID" value="NZ_JAPTMY010000021.1"/>
</dbReference>
<keyword evidence="4 5" id="KW-0732">Signal</keyword>
<comment type="caution">
    <text evidence="7">The sequence shown here is derived from an EMBL/GenBank/DDBJ whole genome shotgun (WGS) entry which is preliminary data.</text>
</comment>
<dbReference type="Pfam" id="PF00496">
    <property type="entry name" value="SBP_bac_5"/>
    <property type="match status" value="1"/>
</dbReference>
<dbReference type="Proteomes" id="UP001072034">
    <property type="component" value="Unassembled WGS sequence"/>
</dbReference>
<sequence length="532" mass="57138">MAISTPRTSRRDFIRLTSTMGMAAGFAAALAACGGSSGGSGSGSGSVNPDGTITAGISYELGTSGYDPMTTTAGLTVAANWHTMEGLTELDPVSREAYAALGKELPAKVDDTTYEVTLREGAKFSDGSDVTVDDVVFSFERVLDPANNSLYSQFLTFLESVKAKDDATVTIKTKHPYSLVAERLSTVKIVPRAAVEADPKAFDMSPIGSGPYKMTDNSAASQTIVFERNDSYNGSHPALAKKMTWQILADDTTRTNAITSGTVQAIDTVPATNLGAMTEPITVAADKGFSLVFVMFNHQGAFADVKARQAILYALDYEKICTTGMGTLATAATCFVQEDHPAYKQASTVYTYDAAKAKSLLAEAGITSIEAIATDHGFFSGARPIIKENLEALGVSASFTEKKSKELYDYIKAGDKWDIAIAPGDPSVFGNDADLLMRWWYSADLWANDRMHWKGAEAYTKLQKILDEAVQIEGEAQIAKWQTAFDLIAENVPLYPIFHRTTPTAYNSQTLVSFRSVSYPGLSFVDVGSTQA</sequence>
<comment type="subcellular location">
    <subcellularLocation>
        <location evidence="1">Cell membrane</location>
        <topology evidence="1">Lipid-anchor</topology>
    </subcellularLocation>
</comment>
<comment type="similarity">
    <text evidence="2">Belongs to the bacterial solute-binding protein 5 family.</text>
</comment>
<dbReference type="CDD" id="cd00995">
    <property type="entry name" value="PBP2_NikA_DppA_OppA_like"/>
    <property type="match status" value="1"/>
</dbReference>
<dbReference type="InterPro" id="IPR030678">
    <property type="entry name" value="Peptide/Ni-bd"/>
</dbReference>
<dbReference type="PROSITE" id="PS01040">
    <property type="entry name" value="SBP_BACTERIAL_5"/>
    <property type="match status" value="1"/>
</dbReference>
<gene>
    <name evidence="7" type="ORF">OHJ16_10035</name>
</gene>
<evidence type="ECO:0000256" key="4">
    <source>
        <dbReference type="ARBA" id="ARBA00022729"/>
    </source>
</evidence>
<evidence type="ECO:0000256" key="5">
    <source>
        <dbReference type="SAM" id="SignalP"/>
    </source>
</evidence>
<dbReference type="Gene3D" id="3.90.76.10">
    <property type="entry name" value="Dipeptide-binding Protein, Domain 1"/>
    <property type="match status" value="1"/>
</dbReference>
<dbReference type="Gene3D" id="3.40.190.10">
    <property type="entry name" value="Periplasmic binding protein-like II"/>
    <property type="match status" value="1"/>
</dbReference>
<accession>A0ABT4I9H4</accession>
<evidence type="ECO:0000256" key="3">
    <source>
        <dbReference type="ARBA" id="ARBA00022448"/>
    </source>
</evidence>
<dbReference type="PROSITE" id="PS51318">
    <property type="entry name" value="TAT"/>
    <property type="match status" value="1"/>
</dbReference>
<dbReference type="InterPro" id="IPR006311">
    <property type="entry name" value="TAT_signal"/>
</dbReference>
<keyword evidence="8" id="KW-1185">Reference proteome</keyword>
<evidence type="ECO:0000256" key="1">
    <source>
        <dbReference type="ARBA" id="ARBA00004193"/>
    </source>
</evidence>
<feature type="signal peptide" evidence="5">
    <location>
        <begin position="1"/>
        <end position="31"/>
    </location>
</feature>
<feature type="domain" description="Solute-binding protein family 5" evidence="6">
    <location>
        <begin position="109"/>
        <end position="442"/>
    </location>
</feature>
<dbReference type="InterPro" id="IPR039424">
    <property type="entry name" value="SBP_5"/>
</dbReference>
<evidence type="ECO:0000313" key="7">
    <source>
        <dbReference type="EMBL" id="MCZ0858381.1"/>
    </source>
</evidence>
<evidence type="ECO:0000259" key="6">
    <source>
        <dbReference type="Pfam" id="PF00496"/>
    </source>
</evidence>
<dbReference type="PANTHER" id="PTHR30290">
    <property type="entry name" value="PERIPLASMIC BINDING COMPONENT OF ABC TRANSPORTER"/>
    <property type="match status" value="1"/>
</dbReference>
<proteinExistence type="inferred from homology"/>
<name>A0ABT4I9H4_9ACTO</name>
<dbReference type="PROSITE" id="PS51257">
    <property type="entry name" value="PROKAR_LIPOPROTEIN"/>
    <property type="match status" value="1"/>
</dbReference>
<keyword evidence="3" id="KW-0813">Transport</keyword>
<dbReference type="PANTHER" id="PTHR30290:SF9">
    <property type="entry name" value="OLIGOPEPTIDE-BINDING PROTEIN APPA"/>
    <property type="match status" value="1"/>
</dbReference>
<dbReference type="Gene3D" id="3.10.105.10">
    <property type="entry name" value="Dipeptide-binding Protein, Domain 3"/>
    <property type="match status" value="1"/>
</dbReference>
<dbReference type="SUPFAM" id="SSF53850">
    <property type="entry name" value="Periplasmic binding protein-like II"/>
    <property type="match status" value="1"/>
</dbReference>
<dbReference type="InterPro" id="IPR000914">
    <property type="entry name" value="SBP_5_dom"/>
</dbReference>
<evidence type="ECO:0000313" key="8">
    <source>
        <dbReference type="Proteomes" id="UP001072034"/>
    </source>
</evidence>